<reference evidence="2" key="1">
    <citation type="journal article" date="2014" name="Int. J. Syst. Evol. Microbiol.">
        <title>Complete genome sequence of Corynebacterium casei LMG S-19264T (=DSM 44701T), isolated from a smear-ripened cheese.</title>
        <authorList>
            <consortium name="US DOE Joint Genome Institute (JGI-PGF)"/>
            <person name="Walter F."/>
            <person name="Albersmeier A."/>
            <person name="Kalinowski J."/>
            <person name="Ruckert C."/>
        </authorList>
    </citation>
    <scope>NUCLEOTIDE SEQUENCE</scope>
    <source>
        <strain evidence="2">CGMCC 1.15082</strain>
    </source>
</reference>
<gene>
    <name evidence="2" type="primary">impM</name>
    <name evidence="2" type="ORF">GCM10011491_15040</name>
</gene>
<dbReference type="NCBIfam" id="TIGR03373">
    <property type="entry name" value="VI_minor_4"/>
    <property type="match status" value="1"/>
</dbReference>
<dbReference type="InterPro" id="IPR036457">
    <property type="entry name" value="PPM-type-like_dom_sf"/>
</dbReference>
<keyword evidence="3" id="KW-1185">Reference proteome</keyword>
<name>A0A916S8B6_9HYPH</name>
<accession>A0A916S8B6</accession>
<protein>
    <submittedName>
        <fullName evidence="2">Type VI secretion-associated protein</fullName>
    </submittedName>
</protein>
<evidence type="ECO:0000259" key="1">
    <source>
        <dbReference type="PROSITE" id="PS51746"/>
    </source>
</evidence>
<dbReference type="CDD" id="cd00143">
    <property type="entry name" value="PP2Cc"/>
    <property type="match status" value="1"/>
</dbReference>
<dbReference type="Pfam" id="PF09867">
    <property type="entry name" value="TagF_N"/>
    <property type="match status" value="1"/>
</dbReference>
<dbReference type="InterPro" id="IPR017748">
    <property type="entry name" value="TagF"/>
</dbReference>
<feature type="domain" description="PPM-type phosphatase" evidence="1">
    <location>
        <begin position="222"/>
        <end position="433"/>
    </location>
</feature>
<dbReference type="SMART" id="SM00332">
    <property type="entry name" value="PP2Cc"/>
    <property type="match status" value="1"/>
</dbReference>
<dbReference type="AlphaFoldDB" id="A0A916S8B6"/>
<proteinExistence type="predicted"/>
<sequence>MTLTGPPHPGFFGKVPTHGDFVASGLSRAVQSALDHWIDEGMKAIHDSDDWETRFQAMPSWRFVVQSPLWGEATVAGILTPSRDRVGRSFPLVIAAQIPGFTGNPQSLCFDRSWFTAAEALGESTRFRDFDLTRFTDGLNRLRMPYAREDEAPAARLDGPRSIWWTFDGESHEADGFMTSGKPDGRDFEKLLPPAKPATPAAPLAQPVLPEPKVVAKEFIFTRAFATHAGTRLSHNADSLLVSSQPDLFAITDGIADDQAAKHAARLATSTLSETGAHESLDDLMRDIKGKLGKANSLLWHASPGGQNGASIAALAFLKGAAAVIWAGDTRCYLIRDGMMRCLTRDHVEIGMKPRLLRFVGADQQFMPDVMTFTVEPKDRFVLCSAGLIRALGERAIADILLEEKLEMAAEALIQEALISNARDNISAIVIDAHEVQA</sequence>
<reference evidence="2" key="2">
    <citation type="submission" date="2020-09" db="EMBL/GenBank/DDBJ databases">
        <authorList>
            <person name="Sun Q."/>
            <person name="Zhou Y."/>
        </authorList>
    </citation>
    <scope>NUCLEOTIDE SEQUENCE</scope>
    <source>
        <strain evidence="2">CGMCC 1.15082</strain>
    </source>
</reference>
<organism evidence="2 3">
    <name type="scientific">Brucella endophytica</name>
    <dbReference type="NCBI Taxonomy" id="1963359"/>
    <lineage>
        <taxon>Bacteria</taxon>
        <taxon>Pseudomonadati</taxon>
        <taxon>Pseudomonadota</taxon>
        <taxon>Alphaproteobacteria</taxon>
        <taxon>Hyphomicrobiales</taxon>
        <taxon>Brucellaceae</taxon>
        <taxon>Brucella/Ochrobactrum group</taxon>
        <taxon>Brucella</taxon>
    </lineage>
</organism>
<dbReference type="Gene3D" id="3.40.1730.10">
    <property type="entry name" value="pa0076 domain"/>
    <property type="match status" value="1"/>
</dbReference>
<comment type="caution">
    <text evidence="2">The sequence shown here is derived from an EMBL/GenBank/DDBJ whole genome shotgun (WGS) entry which is preliminary data.</text>
</comment>
<evidence type="ECO:0000313" key="2">
    <source>
        <dbReference type="EMBL" id="GGA88252.1"/>
    </source>
</evidence>
<dbReference type="SMART" id="SM00331">
    <property type="entry name" value="PP2C_SIG"/>
    <property type="match status" value="1"/>
</dbReference>
<evidence type="ECO:0000313" key="3">
    <source>
        <dbReference type="Proteomes" id="UP000646478"/>
    </source>
</evidence>
<dbReference type="RefSeq" id="WP_188823002.1">
    <property type="nucleotide sequence ID" value="NZ_BMHH01000004.1"/>
</dbReference>
<dbReference type="PROSITE" id="PS51746">
    <property type="entry name" value="PPM_2"/>
    <property type="match status" value="1"/>
</dbReference>
<dbReference type="InterPro" id="IPR038225">
    <property type="entry name" value="TagF_sf"/>
</dbReference>
<dbReference type="Gene3D" id="3.60.40.10">
    <property type="entry name" value="PPM-type phosphatase domain"/>
    <property type="match status" value="1"/>
</dbReference>
<dbReference type="InterPro" id="IPR001932">
    <property type="entry name" value="PPM-type_phosphatase-like_dom"/>
</dbReference>
<dbReference type="EMBL" id="BMHH01000004">
    <property type="protein sequence ID" value="GGA88252.1"/>
    <property type="molecule type" value="Genomic_DNA"/>
</dbReference>
<dbReference type="SUPFAM" id="SSF81606">
    <property type="entry name" value="PP2C-like"/>
    <property type="match status" value="1"/>
</dbReference>
<dbReference type="Proteomes" id="UP000646478">
    <property type="component" value="Unassembled WGS sequence"/>
</dbReference>